<evidence type="ECO:0000256" key="9">
    <source>
        <dbReference type="SAM" id="Phobius"/>
    </source>
</evidence>
<evidence type="ECO:0000256" key="4">
    <source>
        <dbReference type="ARBA" id="ARBA00022475"/>
    </source>
</evidence>
<dbReference type="InterPro" id="IPR022357">
    <property type="entry name" value="MIP_CS"/>
</dbReference>
<dbReference type="Proteomes" id="UP000239494">
    <property type="component" value="Unassembled WGS sequence"/>
</dbReference>
<organism evidence="10 11">
    <name type="scientific">Umezawaea tangerina</name>
    <dbReference type="NCBI Taxonomy" id="84725"/>
    <lineage>
        <taxon>Bacteria</taxon>
        <taxon>Bacillati</taxon>
        <taxon>Actinomycetota</taxon>
        <taxon>Actinomycetes</taxon>
        <taxon>Pseudonocardiales</taxon>
        <taxon>Pseudonocardiaceae</taxon>
        <taxon>Umezawaea</taxon>
    </lineage>
</organism>
<dbReference type="InterPro" id="IPR023271">
    <property type="entry name" value="Aquaporin-like"/>
</dbReference>
<feature type="transmembrane region" description="Helical" evidence="9">
    <location>
        <begin position="127"/>
        <end position="149"/>
    </location>
</feature>
<dbReference type="Gene3D" id="1.20.1080.10">
    <property type="entry name" value="Glycerol uptake facilitator protein"/>
    <property type="match status" value="1"/>
</dbReference>
<feature type="transmembrane region" description="Helical" evidence="9">
    <location>
        <begin position="37"/>
        <end position="58"/>
    </location>
</feature>
<dbReference type="InterPro" id="IPR034294">
    <property type="entry name" value="Aquaporin_transptr"/>
</dbReference>
<evidence type="ECO:0000313" key="11">
    <source>
        <dbReference type="Proteomes" id="UP000239494"/>
    </source>
</evidence>
<reference evidence="10 11" key="1">
    <citation type="submission" date="2018-03" db="EMBL/GenBank/DDBJ databases">
        <title>Genomic Encyclopedia of Archaeal and Bacterial Type Strains, Phase II (KMG-II): from individual species to whole genera.</title>
        <authorList>
            <person name="Goeker M."/>
        </authorList>
    </citation>
    <scope>NUCLEOTIDE SEQUENCE [LARGE SCALE GENOMIC DNA]</scope>
    <source>
        <strain evidence="10 11">DSM 44720</strain>
    </source>
</reference>
<dbReference type="PANTHER" id="PTHR19139:SF199">
    <property type="entry name" value="MIP17260P"/>
    <property type="match status" value="1"/>
</dbReference>
<dbReference type="GO" id="GO:0005886">
    <property type="term" value="C:plasma membrane"/>
    <property type="evidence" value="ECO:0007669"/>
    <property type="project" value="UniProtKB-SubCell"/>
</dbReference>
<evidence type="ECO:0000313" key="10">
    <source>
        <dbReference type="EMBL" id="PRY41645.1"/>
    </source>
</evidence>
<comment type="caution">
    <text evidence="10">The sequence shown here is derived from an EMBL/GenBank/DDBJ whole genome shotgun (WGS) entry which is preliminary data.</text>
</comment>
<dbReference type="PROSITE" id="PS00221">
    <property type="entry name" value="MIP"/>
    <property type="match status" value="1"/>
</dbReference>
<accession>A0A2T0T7I9</accession>
<dbReference type="OrthoDB" id="9807293at2"/>
<evidence type="ECO:0000256" key="5">
    <source>
        <dbReference type="ARBA" id="ARBA00022692"/>
    </source>
</evidence>
<dbReference type="PANTHER" id="PTHR19139">
    <property type="entry name" value="AQUAPORIN TRANSPORTER"/>
    <property type="match status" value="1"/>
</dbReference>
<sequence length="240" mass="23658">METPLARRLLAELAGTTILCLFGIGAAAAVARVDAGGPGLLVVALAHGLALAVAIYAFGSASGGHFNPTVTVALAARARFPWREVPAYVVAQLLGGTLGATVVHLAYTGSGATGKLGATTLAGGVNVGQGVLAEAFGAFLLVTAVYALAVTPSAPKGVAGFGIGLALAVQIMAIGPLTGASVNFARTLGPDLVLAVTGGEVAWSHLVVYLVGPIVGGLAAALLYEVVSGLKAARPTVERV</sequence>
<evidence type="ECO:0000256" key="8">
    <source>
        <dbReference type="RuleBase" id="RU000477"/>
    </source>
</evidence>
<dbReference type="PRINTS" id="PR00783">
    <property type="entry name" value="MINTRINSICP"/>
</dbReference>
<evidence type="ECO:0000256" key="1">
    <source>
        <dbReference type="ARBA" id="ARBA00004651"/>
    </source>
</evidence>
<comment type="similarity">
    <text evidence="2 8">Belongs to the MIP/aquaporin (TC 1.A.8) family.</text>
</comment>
<dbReference type="AlphaFoldDB" id="A0A2T0T7I9"/>
<feature type="transmembrane region" description="Helical" evidence="9">
    <location>
        <begin position="161"/>
        <end position="182"/>
    </location>
</feature>
<keyword evidence="6 9" id="KW-1133">Transmembrane helix</keyword>
<dbReference type="SUPFAM" id="SSF81338">
    <property type="entry name" value="Aquaporin-like"/>
    <property type="match status" value="1"/>
</dbReference>
<name>A0A2T0T7I9_9PSEU</name>
<proteinExistence type="inferred from homology"/>
<keyword evidence="3 8" id="KW-0813">Transport</keyword>
<dbReference type="EMBL" id="PVTF01000005">
    <property type="protein sequence ID" value="PRY41645.1"/>
    <property type="molecule type" value="Genomic_DNA"/>
</dbReference>
<gene>
    <name evidence="10" type="ORF">CLV43_105403</name>
</gene>
<dbReference type="GO" id="GO:0015250">
    <property type="term" value="F:water channel activity"/>
    <property type="evidence" value="ECO:0007669"/>
    <property type="project" value="TreeGrafter"/>
</dbReference>
<evidence type="ECO:0000256" key="6">
    <source>
        <dbReference type="ARBA" id="ARBA00022989"/>
    </source>
</evidence>
<keyword evidence="5 8" id="KW-0812">Transmembrane</keyword>
<evidence type="ECO:0000256" key="7">
    <source>
        <dbReference type="ARBA" id="ARBA00023136"/>
    </source>
</evidence>
<protein>
    <submittedName>
        <fullName evidence="10">Glycerol uptake facilitator protein</fullName>
    </submittedName>
</protein>
<comment type="subcellular location">
    <subcellularLocation>
        <location evidence="1">Cell membrane</location>
        <topology evidence="1">Multi-pass membrane protein</topology>
    </subcellularLocation>
</comment>
<dbReference type="Pfam" id="PF00230">
    <property type="entry name" value="MIP"/>
    <property type="match status" value="1"/>
</dbReference>
<keyword evidence="7 9" id="KW-0472">Membrane</keyword>
<feature type="transmembrane region" description="Helical" evidence="9">
    <location>
        <begin position="87"/>
        <end position="107"/>
    </location>
</feature>
<evidence type="ECO:0000256" key="2">
    <source>
        <dbReference type="ARBA" id="ARBA00006175"/>
    </source>
</evidence>
<dbReference type="InterPro" id="IPR000425">
    <property type="entry name" value="MIP"/>
</dbReference>
<dbReference type="RefSeq" id="WP_106188640.1">
    <property type="nucleotide sequence ID" value="NZ_PVTF01000005.1"/>
</dbReference>
<keyword evidence="11" id="KW-1185">Reference proteome</keyword>
<keyword evidence="4" id="KW-1003">Cell membrane</keyword>
<feature type="transmembrane region" description="Helical" evidence="9">
    <location>
        <begin position="9"/>
        <end position="31"/>
    </location>
</feature>
<feature type="transmembrane region" description="Helical" evidence="9">
    <location>
        <begin position="202"/>
        <end position="224"/>
    </location>
</feature>
<evidence type="ECO:0000256" key="3">
    <source>
        <dbReference type="ARBA" id="ARBA00022448"/>
    </source>
</evidence>